<dbReference type="KEGG" id="mlr:MELLADRAFT_93016"/>
<keyword evidence="3" id="KW-1185">Reference proteome</keyword>
<protein>
    <submittedName>
        <fullName evidence="2">Secreted protein</fullName>
    </submittedName>
</protein>
<dbReference type="OrthoDB" id="2504242at2759"/>
<evidence type="ECO:0000256" key="1">
    <source>
        <dbReference type="SAM" id="SignalP"/>
    </source>
</evidence>
<reference evidence="3" key="1">
    <citation type="journal article" date="2011" name="Proc. Natl. Acad. Sci. U.S.A.">
        <title>Obligate biotrophy features unraveled by the genomic analysis of rust fungi.</title>
        <authorList>
            <person name="Duplessis S."/>
            <person name="Cuomo C.A."/>
            <person name="Lin Y.-C."/>
            <person name="Aerts A."/>
            <person name="Tisserant E."/>
            <person name="Veneault-Fourrey C."/>
            <person name="Joly D.L."/>
            <person name="Hacquard S."/>
            <person name="Amselem J."/>
            <person name="Cantarel B.L."/>
            <person name="Chiu R."/>
            <person name="Coutinho P.M."/>
            <person name="Feau N."/>
            <person name="Field M."/>
            <person name="Frey P."/>
            <person name="Gelhaye E."/>
            <person name="Goldberg J."/>
            <person name="Grabherr M.G."/>
            <person name="Kodira C.D."/>
            <person name="Kohler A."/>
            <person name="Kuees U."/>
            <person name="Lindquist E.A."/>
            <person name="Lucas S.M."/>
            <person name="Mago R."/>
            <person name="Mauceli E."/>
            <person name="Morin E."/>
            <person name="Murat C."/>
            <person name="Pangilinan J.L."/>
            <person name="Park R."/>
            <person name="Pearson M."/>
            <person name="Quesneville H."/>
            <person name="Rouhier N."/>
            <person name="Sakthikumar S."/>
            <person name="Salamov A.A."/>
            <person name="Schmutz J."/>
            <person name="Selles B."/>
            <person name="Shapiro H."/>
            <person name="Tanguay P."/>
            <person name="Tuskan G.A."/>
            <person name="Henrissat B."/>
            <person name="Van de Peer Y."/>
            <person name="Rouze P."/>
            <person name="Ellis J.G."/>
            <person name="Dodds P.N."/>
            <person name="Schein J.E."/>
            <person name="Zhong S."/>
            <person name="Hamelin R.C."/>
            <person name="Grigoriev I.V."/>
            <person name="Szabo L.J."/>
            <person name="Martin F."/>
        </authorList>
    </citation>
    <scope>NUCLEOTIDE SEQUENCE [LARGE SCALE GENOMIC DNA]</scope>
    <source>
        <strain evidence="3">98AG31 / pathotype 3-4-7</strain>
    </source>
</reference>
<dbReference type="RefSeq" id="XP_007415962.1">
    <property type="nucleotide sequence ID" value="XM_007415900.1"/>
</dbReference>
<dbReference type="HOGENOM" id="CLU_1094508_0_0_1"/>
<dbReference type="InParanoid" id="F4S3L6"/>
<evidence type="ECO:0000313" key="2">
    <source>
        <dbReference type="EMBL" id="EGG00691.1"/>
    </source>
</evidence>
<keyword evidence="1" id="KW-0732">Signal</keyword>
<dbReference type="AlphaFoldDB" id="F4S3L6"/>
<dbReference type="VEuPathDB" id="FungiDB:MELLADRAFT_93016"/>
<feature type="signal peptide" evidence="1">
    <location>
        <begin position="1"/>
        <end position="20"/>
    </location>
</feature>
<organism evidence="3">
    <name type="scientific">Melampsora larici-populina (strain 98AG31 / pathotype 3-4-7)</name>
    <name type="common">Poplar leaf rust fungus</name>
    <dbReference type="NCBI Taxonomy" id="747676"/>
    <lineage>
        <taxon>Eukaryota</taxon>
        <taxon>Fungi</taxon>
        <taxon>Dikarya</taxon>
        <taxon>Basidiomycota</taxon>
        <taxon>Pucciniomycotina</taxon>
        <taxon>Pucciniomycetes</taxon>
        <taxon>Pucciniales</taxon>
        <taxon>Melampsoraceae</taxon>
        <taxon>Melampsora</taxon>
    </lineage>
</organism>
<dbReference type="GeneID" id="18936438"/>
<gene>
    <name evidence="2" type="ORF">MELLADRAFT_93016</name>
</gene>
<dbReference type="EMBL" id="GL883144">
    <property type="protein sequence ID" value="EGG00691.1"/>
    <property type="molecule type" value="Genomic_DNA"/>
</dbReference>
<dbReference type="Proteomes" id="UP000001072">
    <property type="component" value="Unassembled WGS sequence"/>
</dbReference>
<feature type="chain" id="PRO_5003315841" evidence="1">
    <location>
        <begin position="21"/>
        <end position="254"/>
    </location>
</feature>
<evidence type="ECO:0000313" key="3">
    <source>
        <dbReference type="Proteomes" id="UP000001072"/>
    </source>
</evidence>
<name>F4S3L6_MELLP</name>
<proteinExistence type="predicted"/>
<sequence>MQFFTTFIATVTIAASGLLAAPQYDPISLANELLSVAAPVAAITMDPVVLERRGTNHYVPASLQAPTASKAVLPASIPILDQMYGHLETCMNGLEIHSSNIKTHCDSTNEANASEKSQSLLIELQAIMALFMTCISGMTLTMRTAMSSGLQASQSMVTEGAIHSMSDFGGLFIKMTATLKDMYTHMSQVTSAHPIIMQTCGGMMVEVSVKLTSITSACVPMKGFSAEVMSKAGTNFQGYQQVGFGFNSFLNVLA</sequence>
<accession>F4S3L6</accession>